<evidence type="ECO:0000256" key="12">
    <source>
        <dbReference type="RuleBase" id="RU003784"/>
    </source>
</evidence>
<dbReference type="EC" id="2.5.1.75" evidence="10"/>
<keyword evidence="4 10" id="KW-0808">Transferase</keyword>
<dbReference type="PANTHER" id="PTHR11088">
    <property type="entry name" value="TRNA DIMETHYLALLYLTRANSFERASE"/>
    <property type="match status" value="1"/>
</dbReference>
<dbReference type="GO" id="GO:0005524">
    <property type="term" value="F:ATP binding"/>
    <property type="evidence" value="ECO:0007669"/>
    <property type="project" value="UniProtKB-UniRule"/>
</dbReference>
<dbReference type="GO" id="GO:0052381">
    <property type="term" value="F:tRNA dimethylallyltransferase activity"/>
    <property type="evidence" value="ECO:0007669"/>
    <property type="project" value="UniProtKB-UniRule"/>
</dbReference>
<evidence type="ECO:0000256" key="7">
    <source>
        <dbReference type="ARBA" id="ARBA00022840"/>
    </source>
</evidence>
<feature type="site" description="Interaction with substrate tRNA" evidence="10">
    <location>
        <position position="139"/>
    </location>
</feature>
<evidence type="ECO:0000256" key="5">
    <source>
        <dbReference type="ARBA" id="ARBA00022694"/>
    </source>
</evidence>
<dbReference type="SUPFAM" id="SSF52540">
    <property type="entry name" value="P-loop containing nucleoside triphosphate hydrolases"/>
    <property type="match status" value="1"/>
</dbReference>
<dbReference type="Gene3D" id="1.10.20.140">
    <property type="match status" value="1"/>
</dbReference>
<dbReference type="Proteomes" id="UP000034430">
    <property type="component" value="Unassembled WGS sequence"/>
</dbReference>
<dbReference type="InterPro" id="IPR027417">
    <property type="entry name" value="P-loop_NTPase"/>
</dbReference>
<keyword evidence="8 10" id="KW-0460">Magnesium</keyword>
<evidence type="ECO:0000256" key="13">
    <source>
        <dbReference type="RuleBase" id="RU003785"/>
    </source>
</evidence>
<evidence type="ECO:0000256" key="10">
    <source>
        <dbReference type="HAMAP-Rule" id="MF_00185"/>
    </source>
</evidence>
<dbReference type="Pfam" id="PF01715">
    <property type="entry name" value="IPPT"/>
    <property type="match status" value="1"/>
</dbReference>
<dbReference type="Gene3D" id="3.40.50.300">
    <property type="entry name" value="P-loop containing nucleotide triphosphate hydrolases"/>
    <property type="match status" value="1"/>
</dbReference>
<evidence type="ECO:0000256" key="11">
    <source>
        <dbReference type="RuleBase" id="RU003783"/>
    </source>
</evidence>
<dbReference type="HAMAP" id="MF_00185">
    <property type="entry name" value="IPP_trans"/>
    <property type="match status" value="1"/>
</dbReference>
<proteinExistence type="inferred from homology"/>
<gene>
    <name evidence="10" type="primary">miaA</name>
    <name evidence="14" type="ORF">US65_C0005G0010</name>
</gene>
<evidence type="ECO:0000256" key="8">
    <source>
        <dbReference type="ARBA" id="ARBA00022842"/>
    </source>
</evidence>
<comment type="function">
    <text evidence="2 10 12">Catalyzes the transfer of a dimethylallyl group onto the adenine at position 37 in tRNAs that read codons beginning with uridine, leading to the formation of N6-(dimethylallyl)adenosine (i(6)A).</text>
</comment>
<dbReference type="AlphaFoldDB" id="A0A0G0L4W0"/>
<organism evidence="14 15">
    <name type="scientific">Candidatus Yanofskybacteria bacterium GW2011_GWC2_37_9</name>
    <dbReference type="NCBI Taxonomy" id="1619028"/>
    <lineage>
        <taxon>Bacteria</taxon>
        <taxon>Candidatus Yanofskyibacteriota</taxon>
    </lineage>
</organism>
<dbReference type="NCBIfam" id="TIGR00174">
    <property type="entry name" value="miaA"/>
    <property type="match status" value="1"/>
</dbReference>
<evidence type="ECO:0000313" key="15">
    <source>
        <dbReference type="Proteomes" id="UP000034430"/>
    </source>
</evidence>
<comment type="similarity">
    <text evidence="3 10 13">Belongs to the IPP transferase family.</text>
</comment>
<evidence type="ECO:0000256" key="3">
    <source>
        <dbReference type="ARBA" id="ARBA00005842"/>
    </source>
</evidence>
<dbReference type="InterPro" id="IPR018022">
    <property type="entry name" value="IPT"/>
</dbReference>
<dbReference type="EMBL" id="LBTU01000005">
    <property type="protein sequence ID" value="KKQ47666.1"/>
    <property type="molecule type" value="Genomic_DNA"/>
</dbReference>
<feature type="binding site" evidence="10">
    <location>
        <begin position="48"/>
        <end position="55"/>
    </location>
    <ligand>
        <name>ATP</name>
        <dbReference type="ChEBI" id="CHEBI:30616"/>
    </ligand>
</feature>
<dbReference type="PATRIC" id="fig|1619028.3.peg.111"/>
<protein>
    <recommendedName>
        <fullName evidence="10">tRNA dimethylallyltransferase</fullName>
        <ecNumber evidence="10">2.5.1.75</ecNumber>
    </recommendedName>
    <alternativeName>
        <fullName evidence="10">Dimethylallyl diphosphate:tRNA dimethylallyltransferase</fullName>
        <shortName evidence="10">DMAPP:tRNA dimethylallyltransferase</shortName>
        <shortName evidence="10">DMATase</shortName>
    </alternativeName>
    <alternativeName>
        <fullName evidence="10">Isopentenyl-diphosphate:tRNA isopentenyltransferase</fullName>
        <shortName evidence="10">IPP transferase</shortName>
        <shortName evidence="10">IPPT</shortName>
        <shortName evidence="10">IPTase</shortName>
    </alternativeName>
</protein>
<feature type="region of interest" description="Interaction with substrate tRNA" evidence="10">
    <location>
        <begin position="73"/>
        <end position="76"/>
    </location>
</feature>
<name>A0A0G0L4W0_9BACT</name>
<comment type="cofactor">
    <cofactor evidence="1 10">
        <name>Mg(2+)</name>
        <dbReference type="ChEBI" id="CHEBI:18420"/>
    </cofactor>
</comment>
<dbReference type="GO" id="GO:0006400">
    <property type="term" value="P:tRNA modification"/>
    <property type="evidence" value="ECO:0007669"/>
    <property type="project" value="TreeGrafter"/>
</dbReference>
<evidence type="ECO:0000256" key="1">
    <source>
        <dbReference type="ARBA" id="ARBA00001946"/>
    </source>
</evidence>
<comment type="subunit">
    <text evidence="10">Monomer.</text>
</comment>
<keyword evidence="5 10" id="KW-0819">tRNA processing</keyword>
<comment type="caution">
    <text evidence="14">The sequence shown here is derived from an EMBL/GenBank/DDBJ whole genome shotgun (WGS) entry which is preliminary data.</text>
</comment>
<comment type="caution">
    <text evidence="10">Lacks conserved residue(s) required for the propagation of feature annotation.</text>
</comment>
<feature type="binding site" evidence="10">
    <location>
        <begin position="50"/>
        <end position="55"/>
    </location>
    <ligand>
        <name>substrate</name>
    </ligand>
</feature>
<accession>A0A0G0L4W0</accession>
<evidence type="ECO:0000256" key="2">
    <source>
        <dbReference type="ARBA" id="ARBA00003213"/>
    </source>
</evidence>
<evidence type="ECO:0000256" key="6">
    <source>
        <dbReference type="ARBA" id="ARBA00022741"/>
    </source>
</evidence>
<dbReference type="InterPro" id="IPR039657">
    <property type="entry name" value="Dimethylallyltransferase"/>
</dbReference>
<keyword evidence="6 10" id="KW-0547">Nucleotide-binding</keyword>
<feature type="site" description="Interaction with substrate tRNA" evidence="10">
    <location>
        <position position="162"/>
    </location>
</feature>
<sequence>MKTSLKHTFRRGFERDGAKTSGFFKLQKIRTGEKFMFQGVLKIIVILGQTATGKSNLAVKIAKKIGGEIISADSRQVYKGLDIGTGKITLKEMKGIPHHLLDVAHPKNKFTVAEYKELAEKIIKEIIARGKIPIICGGTGFYIDAITKGVIFPKVPPNLKLRKSLVTKSAMALFVILNKLDPERAKNIDSHNEVRLIRAIEIAKALGKVLPITEATPPYEFKKIGLYLPPDKLKKKVEKRVEKMFQNGLLREIKKLKKAGVSDKRLKELGFEYFNPTYEKVVKKTLQYAKRQMTWFKRDKEIKWFDASKKIELKS</sequence>
<evidence type="ECO:0000256" key="4">
    <source>
        <dbReference type="ARBA" id="ARBA00022679"/>
    </source>
</evidence>
<reference evidence="14 15" key="1">
    <citation type="journal article" date="2015" name="Nature">
        <title>rRNA introns, odd ribosomes, and small enigmatic genomes across a large radiation of phyla.</title>
        <authorList>
            <person name="Brown C.T."/>
            <person name="Hug L.A."/>
            <person name="Thomas B.C."/>
            <person name="Sharon I."/>
            <person name="Castelle C.J."/>
            <person name="Singh A."/>
            <person name="Wilkins M.J."/>
            <person name="Williams K.H."/>
            <person name="Banfield J.F."/>
        </authorList>
    </citation>
    <scope>NUCLEOTIDE SEQUENCE [LARGE SCALE GENOMIC DNA]</scope>
</reference>
<evidence type="ECO:0000313" key="14">
    <source>
        <dbReference type="EMBL" id="KKQ47666.1"/>
    </source>
</evidence>
<keyword evidence="7 10" id="KW-0067">ATP-binding</keyword>
<dbReference type="PANTHER" id="PTHR11088:SF60">
    <property type="entry name" value="TRNA DIMETHYLALLYLTRANSFERASE"/>
    <property type="match status" value="1"/>
</dbReference>
<comment type="catalytic activity">
    <reaction evidence="9 10 11">
        <text>adenosine(37) in tRNA + dimethylallyl diphosphate = N(6)-dimethylallyladenosine(37) in tRNA + diphosphate</text>
        <dbReference type="Rhea" id="RHEA:26482"/>
        <dbReference type="Rhea" id="RHEA-COMP:10162"/>
        <dbReference type="Rhea" id="RHEA-COMP:10375"/>
        <dbReference type="ChEBI" id="CHEBI:33019"/>
        <dbReference type="ChEBI" id="CHEBI:57623"/>
        <dbReference type="ChEBI" id="CHEBI:74411"/>
        <dbReference type="ChEBI" id="CHEBI:74415"/>
        <dbReference type="EC" id="2.5.1.75"/>
    </reaction>
</comment>
<evidence type="ECO:0000256" key="9">
    <source>
        <dbReference type="ARBA" id="ARBA00049563"/>
    </source>
</evidence>